<feature type="region of interest" description="Disordered" evidence="8">
    <location>
        <begin position="725"/>
        <end position="781"/>
    </location>
</feature>
<comment type="subcellular location">
    <subcellularLocation>
        <location evidence="1">Membrane</location>
        <topology evidence="1">Single-pass type I membrane protein</topology>
    </subcellularLocation>
</comment>
<evidence type="ECO:0000256" key="8">
    <source>
        <dbReference type="SAM" id="MobiDB-lite"/>
    </source>
</evidence>
<dbReference type="InterPro" id="IPR013836">
    <property type="entry name" value="CD34/Podocalyxin"/>
</dbReference>
<evidence type="ECO:0000256" key="5">
    <source>
        <dbReference type="ARBA" id="ARBA00022989"/>
    </source>
</evidence>
<feature type="region of interest" description="Disordered" evidence="8">
    <location>
        <begin position="186"/>
        <end position="278"/>
    </location>
</feature>
<feature type="compositionally biased region" description="Acidic residues" evidence="8">
    <location>
        <begin position="770"/>
        <end position="781"/>
    </location>
</feature>
<feature type="compositionally biased region" description="Basic and acidic residues" evidence="8">
    <location>
        <begin position="228"/>
        <end position="262"/>
    </location>
</feature>
<dbReference type="PANTHER" id="PTHR15594">
    <property type="entry name" value="PODOCALYXIN-LIKE PROTEIN 2"/>
    <property type="match status" value="1"/>
</dbReference>
<evidence type="ECO:0000313" key="10">
    <source>
        <dbReference type="EMBL" id="TKS71414.1"/>
    </source>
</evidence>
<keyword evidence="3" id="KW-0732">Signal</keyword>
<feature type="compositionally biased region" description="Basic and acidic residues" evidence="8">
    <location>
        <begin position="192"/>
        <end position="207"/>
    </location>
</feature>
<feature type="compositionally biased region" description="Basic and acidic residues" evidence="8">
    <location>
        <begin position="268"/>
        <end position="278"/>
    </location>
</feature>
<accession>A0A4U5UAC4</accession>
<dbReference type="Pfam" id="PF06365">
    <property type="entry name" value="CD34_antigen"/>
    <property type="match status" value="1"/>
</dbReference>
<sequence>MLSTAADMPGPLHITLIEHQSPGVDDGRSGHQSPGVDDGRSGHQSPGVDDGRSGHQSPGVDDGRSALLASCDAFRLGSSQRIIPLSPPVARLFQDEGEAQPHFIQELVRTKRHSVQELVRAQPHLVHDMGWPEIHETSRSQGKMDSANFSQLNPPSSASQDVARTRDALDENQDVEDEMERMVHLAIPQDTESYRGHLDSTDPEKELISGPGAGDASLEASGFYGTDMEDRDRGEEGVEDRERRGGEDEWERGTERRGGDVRGEEEERGGGTDDGDVRVLDALEANHTTPDLDALIGYSPSFNPSSSQQPRLFSPDEMHDSGLQEHRASPVLEVGPLERELWEAEGEEDGHASGYGDLHSSITTTAATSTATSAAAGGDAEGTATPETDTGTDFGLLGSYIPGKDETEDEETEREEEEDEEIGLAHKGVFTQNPTVPEVGMAPSRQPLQPSVEEEEELEQGRDEFKGVGLSDRSDEVEEEEWRKMEKEGIRHIIPLTTDPSATVGFTDPSWDWLDKTTPQTAQRSEVRGGGITEVFLPDSDFDDMEEPQQVMCVNWSELAGRGYVILHMTQNLNCEEFRADQGVRLLKIMERVFARRMKSPEGSWELYLSKPTHQQHQLLMNVASAHGVIDTKDVLGMLGEIRKSLNKVGIQNYSEASSCQSRPSQTRSDYGKLFVVLVIIGSVCMVIITSGFIYICWQRRLPATKTTFRAEELHFVENGCHDNPTLDVANDSQPEMQEKKPSTNGLAGGGEGGGEDSNRWQVFVNQAATEEEEEEQDTHL</sequence>
<evidence type="ECO:0000256" key="2">
    <source>
        <dbReference type="ARBA" id="ARBA00022692"/>
    </source>
</evidence>
<dbReference type="AlphaFoldDB" id="A0A4U5UAC4"/>
<feature type="compositionally biased region" description="Low complexity" evidence="8">
    <location>
        <begin position="360"/>
        <end position="385"/>
    </location>
</feature>
<protein>
    <submittedName>
        <fullName evidence="10">Podocalyxin-like protein 2</fullName>
    </submittedName>
</protein>
<feature type="compositionally biased region" description="Polar residues" evidence="8">
    <location>
        <begin position="139"/>
        <end position="162"/>
    </location>
</feature>
<reference evidence="10 11" key="1">
    <citation type="submission" date="2019-01" db="EMBL/GenBank/DDBJ databases">
        <title>Genome Assembly of Collichthys lucidus.</title>
        <authorList>
            <person name="Cai M."/>
            <person name="Xiao S."/>
        </authorList>
    </citation>
    <scope>NUCLEOTIDE SEQUENCE [LARGE SCALE GENOMIC DNA]</scope>
    <source>
        <strain evidence="10">JT15FE1705JMU</strain>
        <tissue evidence="10">Muscle</tissue>
    </source>
</reference>
<proteinExistence type="predicted"/>
<dbReference type="InterPro" id="IPR042397">
    <property type="entry name" value="PODXL2"/>
</dbReference>
<dbReference type="GO" id="GO:0050901">
    <property type="term" value="P:leukocyte tethering or rolling"/>
    <property type="evidence" value="ECO:0007669"/>
    <property type="project" value="TreeGrafter"/>
</dbReference>
<feature type="region of interest" description="Disordered" evidence="8">
    <location>
        <begin position="291"/>
        <end position="480"/>
    </location>
</feature>
<evidence type="ECO:0000256" key="9">
    <source>
        <dbReference type="SAM" id="Phobius"/>
    </source>
</evidence>
<feature type="region of interest" description="Disordered" evidence="8">
    <location>
        <begin position="20"/>
        <end position="64"/>
    </location>
</feature>
<evidence type="ECO:0000256" key="7">
    <source>
        <dbReference type="ARBA" id="ARBA00023180"/>
    </source>
</evidence>
<evidence type="ECO:0000256" key="1">
    <source>
        <dbReference type="ARBA" id="ARBA00004479"/>
    </source>
</evidence>
<feature type="region of interest" description="Disordered" evidence="8">
    <location>
        <begin position="135"/>
        <end position="167"/>
    </location>
</feature>
<feature type="compositionally biased region" description="Low complexity" evidence="8">
    <location>
        <begin position="299"/>
        <end position="310"/>
    </location>
</feature>
<dbReference type="Proteomes" id="UP000298787">
    <property type="component" value="Chromosome 5"/>
</dbReference>
<dbReference type="EMBL" id="CM014082">
    <property type="protein sequence ID" value="TKS71414.1"/>
    <property type="molecule type" value="Genomic_DNA"/>
</dbReference>
<feature type="compositionally biased region" description="Acidic residues" evidence="8">
    <location>
        <begin position="406"/>
        <end position="422"/>
    </location>
</feature>
<dbReference type="GO" id="GO:0005886">
    <property type="term" value="C:plasma membrane"/>
    <property type="evidence" value="ECO:0007669"/>
    <property type="project" value="UniProtKB-ARBA"/>
</dbReference>
<evidence type="ECO:0000256" key="6">
    <source>
        <dbReference type="ARBA" id="ARBA00023136"/>
    </source>
</evidence>
<dbReference type="STRING" id="240159.A0A4U5UAC4"/>
<keyword evidence="2 9" id="KW-0812">Transmembrane</keyword>
<dbReference type="PANTHER" id="PTHR15594:SF1">
    <property type="entry name" value="PODOCALYXIN-LIKE PROTEIN 2"/>
    <property type="match status" value="1"/>
</dbReference>
<name>A0A4U5UAC4_COLLU</name>
<feature type="transmembrane region" description="Helical" evidence="9">
    <location>
        <begin position="674"/>
        <end position="698"/>
    </location>
</feature>
<gene>
    <name evidence="10" type="ORF">D9C73_005135</name>
</gene>
<organism evidence="10 11">
    <name type="scientific">Collichthys lucidus</name>
    <name type="common">Big head croaker</name>
    <name type="synonym">Sciaena lucida</name>
    <dbReference type="NCBI Taxonomy" id="240159"/>
    <lineage>
        <taxon>Eukaryota</taxon>
        <taxon>Metazoa</taxon>
        <taxon>Chordata</taxon>
        <taxon>Craniata</taxon>
        <taxon>Vertebrata</taxon>
        <taxon>Euteleostomi</taxon>
        <taxon>Actinopterygii</taxon>
        <taxon>Neopterygii</taxon>
        <taxon>Teleostei</taxon>
        <taxon>Neoteleostei</taxon>
        <taxon>Acanthomorphata</taxon>
        <taxon>Eupercaria</taxon>
        <taxon>Sciaenidae</taxon>
        <taxon>Collichthys</taxon>
    </lineage>
</organism>
<keyword evidence="11" id="KW-1185">Reference proteome</keyword>
<feature type="compositionally biased region" description="Basic and acidic residues" evidence="8">
    <location>
        <begin position="314"/>
        <end position="328"/>
    </location>
</feature>
<keyword evidence="5 9" id="KW-1133">Transmembrane helix</keyword>
<keyword evidence="7" id="KW-0325">Glycoprotein</keyword>
<feature type="compositionally biased region" description="Polar residues" evidence="8">
    <location>
        <begin position="760"/>
        <end position="769"/>
    </location>
</feature>
<keyword evidence="4" id="KW-0130">Cell adhesion</keyword>
<keyword evidence="6 9" id="KW-0472">Membrane</keyword>
<evidence type="ECO:0000256" key="3">
    <source>
        <dbReference type="ARBA" id="ARBA00022729"/>
    </source>
</evidence>
<evidence type="ECO:0000256" key="4">
    <source>
        <dbReference type="ARBA" id="ARBA00022889"/>
    </source>
</evidence>
<evidence type="ECO:0000313" key="11">
    <source>
        <dbReference type="Proteomes" id="UP000298787"/>
    </source>
</evidence>